<sequence>MSVQIRSYRPEAGNTGDRQRVCEFLARINREKMTAPHYLWARWEWQFGPYMNREHQSHMGVAEEDGEIVGLALYESDIGEVYFCLDERYGSLKETLLVYAVENMQKEGKLKVLLRDGDLEFQQAAVQMGFQATVEREPVARIDCRNLEYSLPEGYSVMSFDEASFDPQKYYDAIWRGFNNQRQRNAVELEDTKRRPGFQARHWNDALRVLIVAPNGEYAAHCGMWYLPGDEYAYVEPVFTLPEYRRMGLGKAAVLEGVKRCKDLGARCAYVGSDQQFYYSIGFYPYENETWWVWRKRI</sequence>
<dbReference type="RefSeq" id="WP_066861587.1">
    <property type="nucleotide sequence ID" value="NZ_CABKVV010000012.1"/>
</dbReference>
<evidence type="ECO:0000313" key="2">
    <source>
        <dbReference type="EMBL" id="MCQ4841436.1"/>
    </source>
</evidence>
<name>A0ABT1S3D6_9FIRM</name>
<feature type="domain" description="N-acetyltransferase" evidence="1">
    <location>
        <begin position="158"/>
        <end position="298"/>
    </location>
</feature>
<dbReference type="EMBL" id="JANFZH010000049">
    <property type="protein sequence ID" value="MCQ4841436.1"/>
    <property type="molecule type" value="Genomic_DNA"/>
</dbReference>
<accession>A0ABT1S3D6</accession>
<protein>
    <submittedName>
        <fullName evidence="2">GNAT family N-acetyltransferase</fullName>
    </submittedName>
</protein>
<dbReference type="InterPro" id="IPR000182">
    <property type="entry name" value="GNAT_dom"/>
</dbReference>
<comment type="caution">
    <text evidence="2">The sequence shown here is derived from an EMBL/GenBank/DDBJ whole genome shotgun (WGS) entry which is preliminary data.</text>
</comment>
<dbReference type="Proteomes" id="UP001524473">
    <property type="component" value="Unassembled WGS sequence"/>
</dbReference>
<dbReference type="PROSITE" id="PS51186">
    <property type="entry name" value="GNAT"/>
    <property type="match status" value="2"/>
</dbReference>
<proteinExistence type="predicted"/>
<dbReference type="GeneID" id="90531576"/>
<keyword evidence="3" id="KW-1185">Reference proteome</keyword>
<feature type="domain" description="N-acetyltransferase" evidence="1">
    <location>
        <begin position="3"/>
        <end position="154"/>
    </location>
</feature>
<organism evidence="2 3">
    <name type="scientific">Neglectibacter timonensis</name>
    <dbReference type="NCBI Taxonomy" id="1776382"/>
    <lineage>
        <taxon>Bacteria</taxon>
        <taxon>Bacillati</taxon>
        <taxon>Bacillota</taxon>
        <taxon>Clostridia</taxon>
        <taxon>Eubacteriales</taxon>
        <taxon>Oscillospiraceae</taxon>
        <taxon>Neglectibacter</taxon>
    </lineage>
</organism>
<dbReference type="SUPFAM" id="SSF55729">
    <property type="entry name" value="Acyl-CoA N-acyltransferases (Nat)"/>
    <property type="match status" value="1"/>
</dbReference>
<dbReference type="Gene3D" id="3.40.630.30">
    <property type="match status" value="1"/>
</dbReference>
<evidence type="ECO:0000259" key="1">
    <source>
        <dbReference type="PROSITE" id="PS51186"/>
    </source>
</evidence>
<reference evidence="2 3" key="1">
    <citation type="submission" date="2022-06" db="EMBL/GenBank/DDBJ databases">
        <title>Isolation of gut microbiota from human fecal samples.</title>
        <authorList>
            <person name="Pamer E.G."/>
            <person name="Barat B."/>
            <person name="Waligurski E."/>
            <person name="Medina S."/>
            <person name="Paddock L."/>
            <person name="Mostad J."/>
        </authorList>
    </citation>
    <scope>NUCLEOTIDE SEQUENCE [LARGE SCALE GENOMIC DNA]</scope>
    <source>
        <strain evidence="2 3">DFI.9.73</strain>
    </source>
</reference>
<dbReference type="Pfam" id="PF00583">
    <property type="entry name" value="Acetyltransf_1"/>
    <property type="match status" value="1"/>
</dbReference>
<dbReference type="CDD" id="cd04301">
    <property type="entry name" value="NAT_SF"/>
    <property type="match status" value="1"/>
</dbReference>
<dbReference type="InterPro" id="IPR016181">
    <property type="entry name" value="Acyl_CoA_acyltransferase"/>
</dbReference>
<gene>
    <name evidence="2" type="ORF">NE695_16115</name>
</gene>
<evidence type="ECO:0000313" key="3">
    <source>
        <dbReference type="Proteomes" id="UP001524473"/>
    </source>
</evidence>